<dbReference type="AlphaFoldDB" id="A0A844YDB7"/>
<protein>
    <submittedName>
        <fullName evidence="2">Carboxypeptidase regulatory-like domain-containing protein</fullName>
    </submittedName>
</protein>
<feature type="chain" id="PRO_5032271031" evidence="1">
    <location>
        <begin position="28"/>
        <end position="900"/>
    </location>
</feature>
<dbReference type="SUPFAM" id="SSF49478">
    <property type="entry name" value="Cna protein B-type domain"/>
    <property type="match status" value="1"/>
</dbReference>
<evidence type="ECO:0000313" key="3">
    <source>
        <dbReference type="Proteomes" id="UP000445582"/>
    </source>
</evidence>
<keyword evidence="1" id="KW-0732">Signal</keyword>
<accession>A0A844YDB7</accession>
<evidence type="ECO:0000313" key="2">
    <source>
        <dbReference type="EMBL" id="MXO63056.1"/>
    </source>
</evidence>
<dbReference type="Proteomes" id="UP000445582">
    <property type="component" value="Unassembled WGS sequence"/>
</dbReference>
<sequence>MAWKLSRTLGAVAAFAAAFGVSGPGLAQTQTEANQLGEDDFLLLQPVVGGYKLTADVRGYQTDQGICLDLADIIQSLDLPVRLDKKSRRATGWLFAEDQTITIDRSSNTVQIVNRGAKPIGDAIYDTPEGWCVDTKALSAWTGVEFKPDLYNSVVKLVTDREMPFMQAIERRSRAARLRPKTQSFDLAQYPHAEMEYKLWRTPSVDVVAQAGYESDRTRGNRRVAKLEAYAAGEIGKASYFARVATDNDLKPDSLRLRAYRHDADGKLLGPLKATQVAVGDVQSLSGQLTGESAVGRGAFISNQPLAHRARFAETSLRGVLPAGWDAELYRNGQLIAFQGDNGDGRYEFLDIDLFYGRNELEVVLYGPQGQIRRETSSQPVGLENIEPGKTYYWAGILQDDRDLIDLRRNRIAGPHEWRWGGGVERGIDKRTSIGVGLQSFWYNGRRRNYAETTLWRTVGPVMMEFSGAHEFGGGSIAQVNALGQVGKINFGAHVAKGIGNFQSEQALDGLRHEIGAQIDMSFKLGSLSIPLQLSGRRAELRDGGKVDNLSVRTALTTRVMAIAAEFDHESRSVPGPGGDFERNKLRLLANSRIFGLRLRGNAAFDLSGPDKGFEYARLTAEKRLTERSDLAAEVEYLAREDATRFSLGYSRYFDRFALRTDASVATNGAVGAHVSVAFSFGPDPLSGGVRFSGSKLARSGQAAVTVFRDDNGDGVRSAGEELLPEVQIEAGMRGAGTLTDDKGQAIVDDLRPFIPVLVGIDESTLEDPFLAPAIKGVVVVPRPGIAARIELPVAPSGEVEGVLLNLAGLEIGGVELELIDRAGRTVGTAYSEFDGFFLFQRVPYGEYRLRVARDSARTLGAEQSLAGALVVNRDSDVARLGAVKLAPARGSIAAAGDDD</sequence>
<keyword evidence="2" id="KW-0378">Hydrolase</keyword>
<proteinExistence type="predicted"/>
<keyword evidence="2" id="KW-0645">Protease</keyword>
<keyword evidence="2" id="KW-0121">Carboxypeptidase</keyword>
<keyword evidence="3" id="KW-1185">Reference proteome</keyword>
<reference evidence="2 3" key="1">
    <citation type="submission" date="2019-12" db="EMBL/GenBank/DDBJ databases">
        <title>Genomic-based taxomic classification of the family Erythrobacteraceae.</title>
        <authorList>
            <person name="Xu L."/>
        </authorList>
    </citation>
    <scope>NUCLEOTIDE SEQUENCE [LARGE SCALE GENOMIC DNA]</scope>
    <source>
        <strain evidence="2 3">MCCC 1A09965</strain>
    </source>
</reference>
<dbReference type="RefSeq" id="WP_160674048.1">
    <property type="nucleotide sequence ID" value="NZ_WTYN01000001.1"/>
</dbReference>
<evidence type="ECO:0000256" key="1">
    <source>
        <dbReference type="SAM" id="SignalP"/>
    </source>
</evidence>
<gene>
    <name evidence="2" type="ORF">GRI48_08540</name>
</gene>
<dbReference type="EMBL" id="WTYN01000001">
    <property type="protein sequence ID" value="MXO63056.1"/>
    <property type="molecule type" value="Genomic_DNA"/>
</dbReference>
<feature type="signal peptide" evidence="1">
    <location>
        <begin position="1"/>
        <end position="27"/>
    </location>
</feature>
<dbReference type="GO" id="GO:0004180">
    <property type="term" value="F:carboxypeptidase activity"/>
    <property type="evidence" value="ECO:0007669"/>
    <property type="project" value="UniProtKB-KW"/>
</dbReference>
<comment type="caution">
    <text evidence="2">The sequence shown here is derived from an EMBL/GenBank/DDBJ whole genome shotgun (WGS) entry which is preliminary data.</text>
</comment>
<name>A0A844YDB7_9SPHN</name>
<organism evidence="2 3">
    <name type="scientific">Qipengyuania oceanensis</name>
    <dbReference type="NCBI Taxonomy" id="1463597"/>
    <lineage>
        <taxon>Bacteria</taxon>
        <taxon>Pseudomonadati</taxon>
        <taxon>Pseudomonadota</taxon>
        <taxon>Alphaproteobacteria</taxon>
        <taxon>Sphingomonadales</taxon>
        <taxon>Erythrobacteraceae</taxon>
        <taxon>Qipengyuania</taxon>
    </lineage>
</organism>
<dbReference type="OrthoDB" id="121544at2"/>